<keyword evidence="2" id="KW-1185">Reference proteome</keyword>
<organism evidence="1 2">
    <name type="scientific">Ectobacillus funiculus</name>
    <dbReference type="NCBI Taxonomy" id="137993"/>
    <lineage>
        <taxon>Bacteria</taxon>
        <taxon>Bacillati</taxon>
        <taxon>Bacillota</taxon>
        <taxon>Bacilli</taxon>
        <taxon>Bacillales</taxon>
        <taxon>Bacillaceae</taxon>
        <taxon>Ectobacillus</taxon>
    </lineage>
</organism>
<dbReference type="InterPro" id="IPR023405">
    <property type="entry name" value="Topo_IA_core_domain"/>
</dbReference>
<dbReference type="RefSeq" id="WP_342048800.1">
    <property type="nucleotide sequence ID" value="NZ_JBHMAF010000028.1"/>
</dbReference>
<reference evidence="1 2" key="1">
    <citation type="submission" date="2024-09" db="EMBL/GenBank/DDBJ databases">
        <authorList>
            <person name="Sun Q."/>
            <person name="Mori K."/>
        </authorList>
    </citation>
    <scope>NUCLEOTIDE SEQUENCE [LARGE SCALE GENOMIC DNA]</scope>
    <source>
        <strain evidence="1 2">JCM 11201</strain>
    </source>
</reference>
<sequence length="45" mass="4966">MRVLIAEKPSQAQAYASALGNRKRHDDYIEVGDLAEHLAKSISLV</sequence>
<evidence type="ECO:0000313" key="1">
    <source>
        <dbReference type="EMBL" id="MFB9758374.1"/>
    </source>
</evidence>
<dbReference type="Gene3D" id="3.40.50.140">
    <property type="match status" value="1"/>
</dbReference>
<dbReference type="SUPFAM" id="SSF56712">
    <property type="entry name" value="Prokaryotic type I DNA topoisomerase"/>
    <property type="match status" value="1"/>
</dbReference>
<evidence type="ECO:0008006" key="3">
    <source>
        <dbReference type="Google" id="ProtNLM"/>
    </source>
</evidence>
<dbReference type="Proteomes" id="UP001589609">
    <property type="component" value="Unassembled WGS sequence"/>
</dbReference>
<comment type="caution">
    <text evidence="1">The sequence shown here is derived from an EMBL/GenBank/DDBJ whole genome shotgun (WGS) entry which is preliminary data.</text>
</comment>
<protein>
    <recommendedName>
        <fullName evidence="3">Toprim domain-containing protein</fullName>
    </recommendedName>
</protein>
<accession>A0ABV5WCS0</accession>
<dbReference type="EMBL" id="JBHMAF010000028">
    <property type="protein sequence ID" value="MFB9758374.1"/>
    <property type="molecule type" value="Genomic_DNA"/>
</dbReference>
<proteinExistence type="predicted"/>
<gene>
    <name evidence="1" type="ORF">ACFFMS_07540</name>
</gene>
<name>A0ABV5WCS0_9BACI</name>
<evidence type="ECO:0000313" key="2">
    <source>
        <dbReference type="Proteomes" id="UP001589609"/>
    </source>
</evidence>